<evidence type="ECO:0000259" key="2">
    <source>
        <dbReference type="PROSITE" id="PS50110"/>
    </source>
</evidence>
<dbReference type="RefSeq" id="WP_009543647.1">
    <property type="nucleotide sequence ID" value="NC_010546.1"/>
</dbReference>
<dbReference type="CDD" id="cd01948">
    <property type="entry name" value="EAL"/>
    <property type="match status" value="1"/>
</dbReference>
<dbReference type="HOGENOM" id="CLU_000445_70_50_3"/>
<protein>
    <submittedName>
        <fullName evidence="5">Two-component response regulator</fullName>
    </submittedName>
</protein>
<dbReference type="Pfam" id="PF00563">
    <property type="entry name" value="EAL"/>
    <property type="match status" value="1"/>
</dbReference>
<dbReference type="STRING" id="43989.cce_4288"/>
<dbReference type="PROSITE" id="PS50110">
    <property type="entry name" value="RESPONSE_REGULATORY"/>
    <property type="match status" value="1"/>
</dbReference>
<dbReference type="InterPro" id="IPR001633">
    <property type="entry name" value="EAL_dom"/>
</dbReference>
<evidence type="ECO:0000259" key="3">
    <source>
        <dbReference type="PROSITE" id="PS50883"/>
    </source>
</evidence>
<dbReference type="SUPFAM" id="SSF52172">
    <property type="entry name" value="CheY-like"/>
    <property type="match status" value="1"/>
</dbReference>
<dbReference type="PROSITE" id="PS50883">
    <property type="entry name" value="EAL"/>
    <property type="match status" value="1"/>
</dbReference>
<dbReference type="InterPro" id="IPR035919">
    <property type="entry name" value="EAL_sf"/>
</dbReference>
<dbReference type="eggNOG" id="COG5001">
    <property type="taxonomic scope" value="Bacteria"/>
</dbReference>
<dbReference type="FunFam" id="3.20.20.450:FF:000001">
    <property type="entry name" value="Cyclic di-GMP phosphodiesterase yahA"/>
    <property type="match status" value="1"/>
</dbReference>
<gene>
    <name evidence="5" type="ordered locus">cce_4288</name>
</gene>
<organism evidence="5 6">
    <name type="scientific">Crocosphaera subtropica (strain ATCC 51142 / BH68)</name>
    <name type="common">Cyanothece sp. (strain ATCC 51142)</name>
    <dbReference type="NCBI Taxonomy" id="43989"/>
    <lineage>
        <taxon>Bacteria</taxon>
        <taxon>Bacillati</taxon>
        <taxon>Cyanobacteriota</taxon>
        <taxon>Cyanophyceae</taxon>
        <taxon>Oscillatoriophycideae</taxon>
        <taxon>Chroococcales</taxon>
        <taxon>Aphanothecaceae</taxon>
        <taxon>Crocosphaera</taxon>
        <taxon>Crocosphaera subtropica</taxon>
    </lineage>
</organism>
<keyword evidence="6" id="KW-1185">Reference proteome</keyword>
<sequence length="608" mass="68584">MIPNPKNADLLLKCAAEQRSLRVKDILIVDDTIENLRVLSSILIEQGYSVRKATGGKMALKVVKTLPPDLIMLDIMMGDMSGYEVCQKLKENPDTADIPVIFLSALDDVFDKVKAFEMGGVDYISKPFQMEEVLVRVKNQLALRTAQKEVYQLNAQLERRVTERTQQLQEANNRLQEMALYDSLTGLANRNLLIEQLKQSLTLTKLDKNYQFAVLFLDCDRFKIINDSLGHLVGNLLLGKISQALQTILEKNDILARVGGDEFAILLSDISGCTQGTELAKSILNLLKQPFYCNGQEIFVNVSIGIVFSHPDYEDPENIVRDADMAMYKAKSLGRGQYQIFTPEMYEIAKKLLILQTDLHRAVQQEEFAVYYQPIIDLKQNKIAGFEALIRWIHPQKGMISPGEFLPLAEETGLICEIGSWVMKEACRQLSQWHQQGFTDLKIYINLAAQQLNQSNLVAEIDGILMETKLHTDSVKLEITESSMMQDLQTTKVLLGELWKRGIKLSIDDFGTGYSSLSQLQNFPINTLKIDRSFLKNVDKNSENLGLVPVILSIAEVMTMDVVAEGIETTEQLEQLRKLGCHFGQGFLFAKPLDAETATELIHDNPTW</sequence>
<reference evidence="5 6" key="1">
    <citation type="journal article" date="2008" name="Proc. Natl. Acad. Sci. U.S.A.">
        <title>The genome of Cyanothece 51142, a unicellular diazotrophic cyanobacterium important in the marine nitrogen cycle.</title>
        <authorList>
            <person name="Welsh E.A."/>
            <person name="Liberton M."/>
            <person name="Stoeckel J."/>
            <person name="Loh T."/>
            <person name="Elvitigala T."/>
            <person name="Wang C."/>
            <person name="Wollam A."/>
            <person name="Fulton R.S."/>
            <person name="Clifton S.W."/>
            <person name="Jacobs J.M."/>
            <person name="Aurora R."/>
            <person name="Ghosh B.K."/>
            <person name="Sherman L.A."/>
            <person name="Smith R.D."/>
            <person name="Wilson R.K."/>
            <person name="Pakrasi H.B."/>
        </authorList>
    </citation>
    <scope>NUCLEOTIDE SEQUENCE [LARGE SCALE GENOMIC DNA]</scope>
    <source>
        <strain evidence="6">ATCC 51142 / BH68</strain>
    </source>
</reference>
<dbReference type="InterPro" id="IPR000160">
    <property type="entry name" value="GGDEF_dom"/>
</dbReference>
<feature type="domain" description="GGDEF" evidence="4">
    <location>
        <begin position="210"/>
        <end position="343"/>
    </location>
</feature>
<evidence type="ECO:0000313" key="5">
    <source>
        <dbReference type="EMBL" id="ACB53636.1"/>
    </source>
</evidence>
<dbReference type="OrthoDB" id="543801at2"/>
<dbReference type="SMART" id="SM00052">
    <property type="entry name" value="EAL"/>
    <property type="match status" value="1"/>
</dbReference>
<dbReference type="Pfam" id="PF00072">
    <property type="entry name" value="Response_reg"/>
    <property type="match status" value="1"/>
</dbReference>
<dbReference type="InterPro" id="IPR043128">
    <property type="entry name" value="Rev_trsase/Diguanyl_cyclase"/>
</dbReference>
<evidence type="ECO:0000259" key="4">
    <source>
        <dbReference type="PROSITE" id="PS50887"/>
    </source>
</evidence>
<dbReference type="CDD" id="cd01949">
    <property type="entry name" value="GGDEF"/>
    <property type="match status" value="1"/>
</dbReference>
<keyword evidence="1" id="KW-0597">Phosphoprotein</keyword>
<dbReference type="CDD" id="cd19920">
    <property type="entry name" value="REC_PA4781-like"/>
    <property type="match status" value="1"/>
</dbReference>
<dbReference type="SUPFAM" id="SSF55073">
    <property type="entry name" value="Nucleotide cyclase"/>
    <property type="match status" value="1"/>
</dbReference>
<dbReference type="SMART" id="SM00267">
    <property type="entry name" value="GGDEF"/>
    <property type="match status" value="1"/>
</dbReference>
<evidence type="ECO:0000313" key="6">
    <source>
        <dbReference type="Proteomes" id="UP000001203"/>
    </source>
</evidence>
<dbReference type="SUPFAM" id="SSF141868">
    <property type="entry name" value="EAL domain-like"/>
    <property type="match status" value="1"/>
</dbReference>
<evidence type="ECO:0000256" key="1">
    <source>
        <dbReference type="PROSITE-ProRule" id="PRU00169"/>
    </source>
</evidence>
<dbReference type="Pfam" id="PF00990">
    <property type="entry name" value="GGDEF"/>
    <property type="match status" value="1"/>
</dbReference>
<feature type="domain" description="EAL" evidence="3">
    <location>
        <begin position="352"/>
        <end position="606"/>
    </location>
</feature>
<dbReference type="InterPro" id="IPR001789">
    <property type="entry name" value="Sig_transdc_resp-reg_receiver"/>
</dbReference>
<accession>B1WSQ7</accession>
<feature type="domain" description="Response regulatory" evidence="2">
    <location>
        <begin position="25"/>
        <end position="141"/>
    </location>
</feature>
<dbReference type="Gene3D" id="3.20.20.450">
    <property type="entry name" value="EAL domain"/>
    <property type="match status" value="1"/>
</dbReference>
<dbReference type="Gene3D" id="3.40.50.2300">
    <property type="match status" value="1"/>
</dbReference>
<dbReference type="EMBL" id="CP000806">
    <property type="protein sequence ID" value="ACB53636.1"/>
    <property type="molecule type" value="Genomic_DNA"/>
</dbReference>
<dbReference type="GO" id="GO:0000160">
    <property type="term" value="P:phosphorelay signal transduction system"/>
    <property type="evidence" value="ECO:0007669"/>
    <property type="project" value="InterPro"/>
</dbReference>
<dbReference type="PROSITE" id="PS50887">
    <property type="entry name" value="GGDEF"/>
    <property type="match status" value="1"/>
</dbReference>
<dbReference type="Proteomes" id="UP000001203">
    <property type="component" value="Chromosome circular"/>
</dbReference>
<name>B1WSQ7_CROS5</name>
<dbReference type="SMART" id="SM00448">
    <property type="entry name" value="REC"/>
    <property type="match status" value="1"/>
</dbReference>
<dbReference type="PANTHER" id="PTHR33121">
    <property type="entry name" value="CYCLIC DI-GMP PHOSPHODIESTERASE PDEF"/>
    <property type="match status" value="1"/>
</dbReference>
<dbReference type="InterPro" id="IPR029787">
    <property type="entry name" value="Nucleotide_cyclase"/>
</dbReference>
<dbReference type="Gene3D" id="3.30.70.270">
    <property type="match status" value="1"/>
</dbReference>
<dbReference type="KEGG" id="cyt:cce_4288"/>
<dbReference type="NCBIfam" id="TIGR00254">
    <property type="entry name" value="GGDEF"/>
    <property type="match status" value="1"/>
</dbReference>
<dbReference type="GO" id="GO:0071111">
    <property type="term" value="F:cyclic-guanylate-specific phosphodiesterase activity"/>
    <property type="evidence" value="ECO:0007669"/>
    <property type="project" value="InterPro"/>
</dbReference>
<proteinExistence type="predicted"/>
<dbReference type="PANTHER" id="PTHR33121:SF70">
    <property type="entry name" value="SIGNALING PROTEIN YKOW"/>
    <property type="match status" value="1"/>
</dbReference>
<dbReference type="InterPro" id="IPR050706">
    <property type="entry name" value="Cyclic-di-GMP_PDE-like"/>
</dbReference>
<feature type="modified residue" description="4-aspartylphosphate" evidence="1">
    <location>
        <position position="74"/>
    </location>
</feature>
<dbReference type="AlphaFoldDB" id="B1WSQ7"/>
<dbReference type="InterPro" id="IPR011006">
    <property type="entry name" value="CheY-like_superfamily"/>
</dbReference>